<gene>
    <name evidence="1" type="ORF">C3F09_05010</name>
</gene>
<dbReference type="InterPro" id="IPR036439">
    <property type="entry name" value="Dockerin_dom_sf"/>
</dbReference>
<comment type="caution">
    <text evidence="1">The sequence shown here is derived from an EMBL/GenBank/DDBJ whole genome shotgun (WGS) entry which is preliminary data.</text>
</comment>
<evidence type="ECO:0000313" key="1">
    <source>
        <dbReference type="EMBL" id="PWB73624.1"/>
    </source>
</evidence>
<dbReference type="Proteomes" id="UP000250918">
    <property type="component" value="Unassembled WGS sequence"/>
</dbReference>
<evidence type="ECO:0008006" key="3">
    <source>
        <dbReference type="Google" id="ProtNLM"/>
    </source>
</evidence>
<dbReference type="SUPFAM" id="SSF63446">
    <property type="entry name" value="Type I dockerin domain"/>
    <property type="match status" value="1"/>
</dbReference>
<dbReference type="Gene3D" id="1.10.1330.10">
    <property type="entry name" value="Dockerin domain"/>
    <property type="match status" value="1"/>
</dbReference>
<dbReference type="GO" id="GO:0000272">
    <property type="term" value="P:polysaccharide catabolic process"/>
    <property type="evidence" value="ECO:0007669"/>
    <property type="project" value="InterPro"/>
</dbReference>
<sequence>RGNLNGDMKQMVDLSDLSILVAYLSGSSPIVFTCPDEANIDGAGIVDLSDLSRLVAFLVGGGSPPAQCP</sequence>
<feature type="non-terminal residue" evidence="1">
    <location>
        <position position="1"/>
    </location>
</feature>
<dbReference type="EMBL" id="PQAP01000051">
    <property type="protein sequence ID" value="PWB73624.1"/>
    <property type="molecule type" value="Genomic_DNA"/>
</dbReference>
<accession>A0A855X1X5</accession>
<name>A0A855X1X5_9BACT</name>
<organism evidence="1 2">
    <name type="scientific">candidate division GN15 bacterium</name>
    <dbReference type="NCBI Taxonomy" id="2072418"/>
    <lineage>
        <taxon>Bacteria</taxon>
        <taxon>candidate division GN15</taxon>
    </lineage>
</organism>
<reference evidence="1 2" key="1">
    <citation type="journal article" date="2018" name="ISME J.">
        <title>A methanotrophic archaeon couples anaerobic oxidation of methane to Fe(III) reduction.</title>
        <authorList>
            <person name="Cai C."/>
            <person name="Leu A.O."/>
            <person name="Xie G.J."/>
            <person name="Guo J."/>
            <person name="Feng Y."/>
            <person name="Zhao J.X."/>
            <person name="Tyson G.W."/>
            <person name="Yuan Z."/>
            <person name="Hu S."/>
        </authorList>
    </citation>
    <scope>NUCLEOTIDE SEQUENCE [LARGE SCALE GENOMIC DNA]</scope>
    <source>
        <strain evidence="1">FeB_12</strain>
    </source>
</reference>
<proteinExistence type="predicted"/>
<dbReference type="AlphaFoldDB" id="A0A855X1X5"/>
<evidence type="ECO:0000313" key="2">
    <source>
        <dbReference type="Proteomes" id="UP000250918"/>
    </source>
</evidence>
<protein>
    <recommendedName>
        <fullName evidence="3">Dockerin domain-containing protein</fullName>
    </recommendedName>
</protein>